<keyword evidence="6" id="KW-0732">Signal</keyword>
<feature type="transmembrane region" description="Helical" evidence="11">
    <location>
        <begin position="385"/>
        <end position="407"/>
    </location>
</feature>
<keyword evidence="16" id="KW-1185">Reference proteome</keyword>
<dbReference type="InterPro" id="IPR006201">
    <property type="entry name" value="Neur_channel"/>
</dbReference>
<dbReference type="CDD" id="cd18990">
    <property type="entry name" value="LGIC_ECD_GABAAR"/>
    <property type="match status" value="1"/>
</dbReference>
<dbReference type="InterPro" id="IPR036734">
    <property type="entry name" value="Neur_chan_lig-bd_sf"/>
</dbReference>
<dbReference type="Pfam" id="PF02932">
    <property type="entry name" value="Neur_chan_memb"/>
    <property type="match status" value="1"/>
</dbReference>
<feature type="transmembrane region" description="Helical" evidence="11">
    <location>
        <begin position="352"/>
        <end position="373"/>
    </location>
</feature>
<feature type="domain" description="Neurotransmitter-gated ion-channel transmembrane" evidence="14">
    <location>
        <begin position="331"/>
        <end position="421"/>
    </location>
</feature>
<evidence type="ECO:0000256" key="10">
    <source>
        <dbReference type="ARBA" id="ARBA00023303"/>
    </source>
</evidence>
<evidence type="ECO:0000256" key="5">
    <source>
        <dbReference type="ARBA" id="ARBA00022692"/>
    </source>
</evidence>
<evidence type="ECO:0000259" key="13">
    <source>
        <dbReference type="Pfam" id="PF02931"/>
    </source>
</evidence>
<evidence type="ECO:0000256" key="8">
    <source>
        <dbReference type="ARBA" id="ARBA00023065"/>
    </source>
</evidence>
<evidence type="ECO:0000256" key="7">
    <source>
        <dbReference type="ARBA" id="ARBA00022989"/>
    </source>
</evidence>
<feature type="transmembrane region" description="Helical" evidence="11">
    <location>
        <begin position="12"/>
        <end position="32"/>
    </location>
</feature>
<feature type="transmembrane region" description="Helical" evidence="11">
    <location>
        <begin position="327"/>
        <end position="346"/>
    </location>
</feature>
<dbReference type="Gene3D" id="1.20.58.390">
    <property type="entry name" value="Neurotransmitter-gated ion-channel transmembrane domain"/>
    <property type="match status" value="1"/>
</dbReference>
<dbReference type="InterPro" id="IPR018000">
    <property type="entry name" value="Neurotransmitter_ion_chnl_CS"/>
</dbReference>
<evidence type="ECO:0000256" key="2">
    <source>
        <dbReference type="ARBA" id="ARBA00004236"/>
    </source>
</evidence>
<evidence type="ECO:0000256" key="1">
    <source>
        <dbReference type="ARBA" id="ARBA00004141"/>
    </source>
</evidence>
<keyword evidence="5 11" id="KW-0812">Transmembrane</keyword>
<dbReference type="PRINTS" id="PR00253">
    <property type="entry name" value="GABAARECEPTR"/>
</dbReference>
<feature type="transmembrane region" description="Helical" evidence="11">
    <location>
        <begin position="490"/>
        <end position="509"/>
    </location>
</feature>
<dbReference type="PANTHER" id="PTHR18945">
    <property type="entry name" value="NEUROTRANSMITTER GATED ION CHANNEL"/>
    <property type="match status" value="1"/>
</dbReference>
<dbReference type="Proteomes" id="UP001159427">
    <property type="component" value="Unassembled WGS sequence"/>
</dbReference>
<feature type="compositionally biased region" description="Basic and acidic residues" evidence="12">
    <location>
        <begin position="52"/>
        <end position="73"/>
    </location>
</feature>
<proteinExistence type="inferred from homology"/>
<dbReference type="EMBL" id="CALNXI010001875">
    <property type="protein sequence ID" value="CAH3178784.1"/>
    <property type="molecule type" value="Genomic_DNA"/>
</dbReference>
<feature type="domain" description="Neurotransmitter-gated ion-channel ligand-binding" evidence="13">
    <location>
        <begin position="117"/>
        <end position="323"/>
    </location>
</feature>
<evidence type="ECO:0000256" key="11">
    <source>
        <dbReference type="RuleBase" id="RU000687"/>
    </source>
</evidence>
<gene>
    <name evidence="15" type="ORF">PEVE_00011972</name>
</gene>
<evidence type="ECO:0000256" key="6">
    <source>
        <dbReference type="ARBA" id="ARBA00022729"/>
    </source>
</evidence>
<keyword evidence="8 11" id="KW-0406">Ion transport</keyword>
<evidence type="ECO:0000256" key="9">
    <source>
        <dbReference type="ARBA" id="ARBA00023136"/>
    </source>
</evidence>
<dbReference type="SUPFAM" id="SSF63712">
    <property type="entry name" value="Nicotinic receptor ligand binding domain-like"/>
    <property type="match status" value="1"/>
</dbReference>
<keyword evidence="9 11" id="KW-0472">Membrane</keyword>
<reference evidence="15 16" key="1">
    <citation type="submission" date="2022-05" db="EMBL/GenBank/DDBJ databases">
        <authorList>
            <consortium name="Genoscope - CEA"/>
            <person name="William W."/>
        </authorList>
    </citation>
    <scope>NUCLEOTIDE SEQUENCE [LARGE SCALE GENOMIC DNA]</scope>
</reference>
<accession>A0ABN8RJM9</accession>
<dbReference type="SUPFAM" id="SSF90112">
    <property type="entry name" value="Neurotransmitter-gated ion-channel transmembrane pore"/>
    <property type="match status" value="1"/>
</dbReference>
<comment type="subcellular location">
    <subcellularLocation>
        <location evidence="2">Cell membrane</location>
    </subcellularLocation>
    <subcellularLocation>
        <location evidence="1">Membrane</location>
        <topology evidence="1">Multi-pass membrane protein</topology>
    </subcellularLocation>
</comment>
<comment type="similarity">
    <text evidence="11">Belongs to the ligand-gated ion channel (TC 1.A.9) family.</text>
</comment>
<dbReference type="InterPro" id="IPR036719">
    <property type="entry name" value="Neuro-gated_channel_TM_sf"/>
</dbReference>
<protein>
    <submittedName>
        <fullName evidence="15">Uncharacterized protein</fullName>
    </submittedName>
</protein>
<dbReference type="PROSITE" id="PS00236">
    <property type="entry name" value="NEUROTR_ION_CHANNEL"/>
    <property type="match status" value="1"/>
</dbReference>
<keyword evidence="7 11" id="KW-1133">Transmembrane helix</keyword>
<dbReference type="InterPro" id="IPR006029">
    <property type="entry name" value="Neurotrans-gated_channel_TM"/>
</dbReference>
<dbReference type="InterPro" id="IPR038050">
    <property type="entry name" value="Neuro_actylchol_rec"/>
</dbReference>
<sequence length="520" mass="59632">MAFQVSPPWKPFYLELNVFSTRSFLIIWLFLLRQRSDNKTFIEEKEWGGDMEKRDNGTASLEDKEHLDNRTDSSDNATSIHDKECLGDAQNCSNTTAPVKERISNATKDREWIQNSTNIFRKMMENYDPSIAPYVPGKPVKVNIVFEILAFGEVDEANMEYGLDLVIIQWWRDIRLAQGQDRTFSFSGNDIKKIWTPDTIFLNAKQSEIKNVMKDNQMVFVLPNGHVTHMSRIALKVACHMQLQMYPLDRQKCDLVIESFSLADSKLVYKWGNFLASKCVVEVYDDAMAQYEYKGANLSYKHGKFSSGGFSNVYATFVFDRRTSYTVLQVFLPSYLIVILSFMALWLPQDAVPARVALGITTVLTIVYFLGSVNSRMPRVSYFKAIDCHLFVSFGFVFSTMLEYVILLNTKGRNTRKPDNHEKCELGLLDNHVSEDSSRNNCYGTDVVVRYPVKNEEEDEANGSIMAVQRRKKTSRDIVPVHLIDRLSRVLFPASYGVFVVVFWVVCATQSPQKEQLDLC</sequence>
<keyword evidence="3 11" id="KW-0813">Transport</keyword>
<evidence type="ECO:0000256" key="4">
    <source>
        <dbReference type="ARBA" id="ARBA00022475"/>
    </source>
</evidence>
<evidence type="ECO:0000313" key="15">
    <source>
        <dbReference type="EMBL" id="CAH3178784.1"/>
    </source>
</evidence>
<dbReference type="Pfam" id="PF02931">
    <property type="entry name" value="Neur_chan_LBD"/>
    <property type="match status" value="1"/>
</dbReference>
<keyword evidence="10 11" id="KW-0407">Ion channel</keyword>
<dbReference type="PRINTS" id="PR00252">
    <property type="entry name" value="NRIONCHANNEL"/>
</dbReference>
<name>A0ABN8RJM9_9CNID</name>
<evidence type="ECO:0000313" key="16">
    <source>
        <dbReference type="Proteomes" id="UP001159427"/>
    </source>
</evidence>
<dbReference type="InterPro" id="IPR006202">
    <property type="entry name" value="Neur_chan_lig-bd"/>
</dbReference>
<evidence type="ECO:0000256" key="12">
    <source>
        <dbReference type="SAM" id="MobiDB-lite"/>
    </source>
</evidence>
<feature type="region of interest" description="Disordered" evidence="12">
    <location>
        <begin position="52"/>
        <end position="82"/>
    </location>
</feature>
<evidence type="ECO:0000259" key="14">
    <source>
        <dbReference type="Pfam" id="PF02932"/>
    </source>
</evidence>
<keyword evidence="4" id="KW-1003">Cell membrane</keyword>
<dbReference type="CDD" id="cd19049">
    <property type="entry name" value="LGIC_TM_anion"/>
    <property type="match status" value="1"/>
</dbReference>
<organism evidence="15 16">
    <name type="scientific">Porites evermanni</name>
    <dbReference type="NCBI Taxonomy" id="104178"/>
    <lineage>
        <taxon>Eukaryota</taxon>
        <taxon>Metazoa</taxon>
        <taxon>Cnidaria</taxon>
        <taxon>Anthozoa</taxon>
        <taxon>Hexacorallia</taxon>
        <taxon>Scleractinia</taxon>
        <taxon>Fungiina</taxon>
        <taxon>Poritidae</taxon>
        <taxon>Porites</taxon>
    </lineage>
</organism>
<dbReference type="Gene3D" id="2.70.170.10">
    <property type="entry name" value="Neurotransmitter-gated ion-channel ligand-binding domain"/>
    <property type="match status" value="1"/>
</dbReference>
<comment type="caution">
    <text evidence="15">The sequence shown here is derived from an EMBL/GenBank/DDBJ whole genome shotgun (WGS) entry which is preliminary data.</text>
</comment>
<dbReference type="InterPro" id="IPR006028">
    <property type="entry name" value="GABAA/Glycine_rcpt"/>
</dbReference>
<evidence type="ECO:0000256" key="3">
    <source>
        <dbReference type="ARBA" id="ARBA00022448"/>
    </source>
</evidence>